<dbReference type="Proteomes" id="UP000790709">
    <property type="component" value="Unassembled WGS sequence"/>
</dbReference>
<protein>
    <submittedName>
        <fullName evidence="1">Uncharacterized protein</fullName>
    </submittedName>
</protein>
<reference evidence="1" key="1">
    <citation type="journal article" date="2021" name="New Phytol.">
        <title>Evolutionary innovations through gain and loss of genes in the ectomycorrhizal Boletales.</title>
        <authorList>
            <person name="Wu G."/>
            <person name="Miyauchi S."/>
            <person name="Morin E."/>
            <person name="Kuo A."/>
            <person name="Drula E."/>
            <person name="Varga T."/>
            <person name="Kohler A."/>
            <person name="Feng B."/>
            <person name="Cao Y."/>
            <person name="Lipzen A."/>
            <person name="Daum C."/>
            <person name="Hundley H."/>
            <person name="Pangilinan J."/>
            <person name="Johnson J."/>
            <person name="Barry K."/>
            <person name="LaButti K."/>
            <person name="Ng V."/>
            <person name="Ahrendt S."/>
            <person name="Min B."/>
            <person name="Choi I.G."/>
            <person name="Park H."/>
            <person name="Plett J.M."/>
            <person name="Magnuson J."/>
            <person name="Spatafora J.W."/>
            <person name="Nagy L.G."/>
            <person name="Henrissat B."/>
            <person name="Grigoriev I.V."/>
            <person name="Yang Z.L."/>
            <person name="Xu J."/>
            <person name="Martin F.M."/>
        </authorList>
    </citation>
    <scope>NUCLEOTIDE SEQUENCE</scope>
    <source>
        <strain evidence="1">KUC20120723A-06</strain>
    </source>
</reference>
<comment type="caution">
    <text evidence="1">The sequence shown here is derived from an EMBL/GenBank/DDBJ whole genome shotgun (WGS) entry which is preliminary data.</text>
</comment>
<accession>A0ACB8BQQ6</accession>
<evidence type="ECO:0000313" key="2">
    <source>
        <dbReference type="Proteomes" id="UP000790709"/>
    </source>
</evidence>
<proteinExistence type="predicted"/>
<sequence>MFSPPRLVTDGRTTSVNAGNVYTLASLASPQASRMVQHILQTNNPQYLSPQSFRPINKRVERRPQMHKKMRDLPVPGNGRQETGTRPT</sequence>
<dbReference type="EMBL" id="MU266360">
    <property type="protein sequence ID" value="KAH7927836.1"/>
    <property type="molecule type" value="Genomic_DNA"/>
</dbReference>
<gene>
    <name evidence="1" type="ORF">BV22DRAFT_1031318</name>
</gene>
<evidence type="ECO:0000313" key="1">
    <source>
        <dbReference type="EMBL" id="KAH7927836.1"/>
    </source>
</evidence>
<name>A0ACB8BQQ6_9AGAM</name>
<keyword evidence="2" id="KW-1185">Reference proteome</keyword>
<organism evidence="1 2">
    <name type="scientific">Leucogyrophana mollusca</name>
    <dbReference type="NCBI Taxonomy" id="85980"/>
    <lineage>
        <taxon>Eukaryota</taxon>
        <taxon>Fungi</taxon>
        <taxon>Dikarya</taxon>
        <taxon>Basidiomycota</taxon>
        <taxon>Agaricomycotina</taxon>
        <taxon>Agaricomycetes</taxon>
        <taxon>Agaricomycetidae</taxon>
        <taxon>Boletales</taxon>
        <taxon>Boletales incertae sedis</taxon>
        <taxon>Leucogyrophana</taxon>
    </lineage>
</organism>